<comment type="similarity">
    <text evidence="1">Belongs to the RNA polymerase subunit omega family.</text>
</comment>
<evidence type="ECO:0000313" key="8">
    <source>
        <dbReference type="EMBL" id="GAI08986.1"/>
    </source>
</evidence>
<evidence type="ECO:0000256" key="4">
    <source>
        <dbReference type="ARBA" id="ARBA00022679"/>
    </source>
</evidence>
<dbReference type="SMART" id="SM01409">
    <property type="entry name" value="RNA_pol_Rpb6"/>
    <property type="match status" value="1"/>
</dbReference>
<dbReference type="GO" id="GO:0003899">
    <property type="term" value="F:DNA-directed RNA polymerase activity"/>
    <property type="evidence" value="ECO:0007669"/>
    <property type="project" value="UniProtKB-EC"/>
</dbReference>
<reference evidence="8" key="1">
    <citation type="journal article" date="2014" name="Front. Microbiol.">
        <title>High frequency of phylogenetically diverse reductive dehalogenase-homologous genes in deep subseafloor sedimentary metagenomes.</title>
        <authorList>
            <person name="Kawai M."/>
            <person name="Futagami T."/>
            <person name="Toyoda A."/>
            <person name="Takaki Y."/>
            <person name="Nishi S."/>
            <person name="Hori S."/>
            <person name="Arai W."/>
            <person name="Tsubouchi T."/>
            <person name="Morono Y."/>
            <person name="Uchiyama I."/>
            <person name="Ito T."/>
            <person name="Fujiyama A."/>
            <person name="Inagaki F."/>
            <person name="Takami H."/>
        </authorList>
    </citation>
    <scope>NUCLEOTIDE SEQUENCE</scope>
    <source>
        <strain evidence="8">Expedition CK06-06</strain>
    </source>
</reference>
<protein>
    <recommendedName>
        <fullName evidence="2">DNA-directed RNA polymerase</fullName>
        <ecNumber evidence="2">2.7.7.6</ecNumber>
    </recommendedName>
</protein>
<dbReference type="PANTHER" id="PTHR34476:SF1">
    <property type="entry name" value="DNA-DIRECTED RNA POLYMERASE SUBUNIT OMEGA"/>
    <property type="match status" value="1"/>
</dbReference>
<gene>
    <name evidence="8" type="ORF">S06H3_10572</name>
</gene>
<dbReference type="NCBIfam" id="TIGR00690">
    <property type="entry name" value="rpoZ"/>
    <property type="match status" value="1"/>
</dbReference>
<dbReference type="InterPro" id="IPR036161">
    <property type="entry name" value="RPB6/omega-like_sf"/>
</dbReference>
<accession>X1LT73</accession>
<keyword evidence="3" id="KW-0240">DNA-directed RNA polymerase</keyword>
<dbReference type="GO" id="GO:0003677">
    <property type="term" value="F:DNA binding"/>
    <property type="evidence" value="ECO:0007669"/>
    <property type="project" value="InterPro"/>
</dbReference>
<dbReference type="Gene3D" id="3.90.940.10">
    <property type="match status" value="1"/>
</dbReference>
<dbReference type="Pfam" id="PF01192">
    <property type="entry name" value="RNA_pol_Rpb6"/>
    <property type="match status" value="1"/>
</dbReference>
<evidence type="ECO:0000256" key="5">
    <source>
        <dbReference type="ARBA" id="ARBA00022695"/>
    </source>
</evidence>
<evidence type="ECO:0000256" key="1">
    <source>
        <dbReference type="ARBA" id="ARBA00006711"/>
    </source>
</evidence>
<keyword evidence="4" id="KW-0808">Transferase</keyword>
<dbReference type="EC" id="2.7.7.6" evidence="2"/>
<evidence type="ECO:0000256" key="7">
    <source>
        <dbReference type="ARBA" id="ARBA00048552"/>
    </source>
</evidence>
<evidence type="ECO:0000256" key="6">
    <source>
        <dbReference type="ARBA" id="ARBA00023163"/>
    </source>
</evidence>
<dbReference type="PANTHER" id="PTHR34476">
    <property type="entry name" value="DNA-DIRECTED RNA POLYMERASE SUBUNIT OMEGA"/>
    <property type="match status" value="1"/>
</dbReference>
<dbReference type="EMBL" id="BARV01004926">
    <property type="protein sequence ID" value="GAI08986.1"/>
    <property type="molecule type" value="Genomic_DNA"/>
</dbReference>
<keyword evidence="6" id="KW-0804">Transcription</keyword>
<organism evidence="8">
    <name type="scientific">marine sediment metagenome</name>
    <dbReference type="NCBI Taxonomy" id="412755"/>
    <lineage>
        <taxon>unclassified sequences</taxon>
        <taxon>metagenomes</taxon>
        <taxon>ecological metagenomes</taxon>
    </lineage>
</organism>
<dbReference type="GO" id="GO:0000428">
    <property type="term" value="C:DNA-directed RNA polymerase complex"/>
    <property type="evidence" value="ECO:0007669"/>
    <property type="project" value="UniProtKB-KW"/>
</dbReference>
<comment type="catalytic activity">
    <reaction evidence="7">
        <text>RNA(n) + a ribonucleoside 5'-triphosphate = RNA(n+1) + diphosphate</text>
        <dbReference type="Rhea" id="RHEA:21248"/>
        <dbReference type="Rhea" id="RHEA-COMP:14527"/>
        <dbReference type="Rhea" id="RHEA-COMP:17342"/>
        <dbReference type="ChEBI" id="CHEBI:33019"/>
        <dbReference type="ChEBI" id="CHEBI:61557"/>
        <dbReference type="ChEBI" id="CHEBI:140395"/>
        <dbReference type="EC" id="2.7.7.6"/>
    </reaction>
</comment>
<dbReference type="AlphaFoldDB" id="X1LT73"/>
<keyword evidence="5" id="KW-0548">Nucleotidyltransferase</keyword>
<dbReference type="SUPFAM" id="SSF63562">
    <property type="entry name" value="RPB6/omega subunit-like"/>
    <property type="match status" value="1"/>
</dbReference>
<evidence type="ECO:0000256" key="2">
    <source>
        <dbReference type="ARBA" id="ARBA00012418"/>
    </source>
</evidence>
<comment type="caution">
    <text evidence="8">The sequence shown here is derived from an EMBL/GenBank/DDBJ whole genome shotgun (WGS) entry which is preliminary data.</text>
</comment>
<dbReference type="InterPro" id="IPR006110">
    <property type="entry name" value="Pol_omega/Rpo6/RPB6"/>
</dbReference>
<proteinExistence type="inferred from homology"/>
<sequence>MEKNKYLLTMMVAERAKQLSAGAKPLIKTKSKNPAAIALREIEEGKVYLKKQKDPEKEDSLKKVFRFRSEEEDLELDIKSSIWKGG</sequence>
<evidence type="ECO:0000256" key="3">
    <source>
        <dbReference type="ARBA" id="ARBA00022478"/>
    </source>
</evidence>
<name>X1LT73_9ZZZZ</name>
<dbReference type="InterPro" id="IPR003716">
    <property type="entry name" value="DNA-dir_RNA_pol_omega"/>
</dbReference>
<dbReference type="GO" id="GO:0006351">
    <property type="term" value="P:DNA-templated transcription"/>
    <property type="evidence" value="ECO:0007669"/>
    <property type="project" value="InterPro"/>
</dbReference>